<feature type="region of interest" description="Disordered" evidence="2">
    <location>
        <begin position="1"/>
        <end position="31"/>
    </location>
</feature>
<evidence type="ECO:0000313" key="4">
    <source>
        <dbReference type="EMBL" id="TQM98733.1"/>
    </source>
</evidence>
<dbReference type="EMBL" id="VFPS01000002">
    <property type="protein sequence ID" value="TQM98733.1"/>
    <property type="molecule type" value="Genomic_DNA"/>
</dbReference>
<dbReference type="Gene3D" id="3.40.50.300">
    <property type="entry name" value="P-loop containing nucleotide triphosphate hydrolases"/>
    <property type="match status" value="1"/>
</dbReference>
<dbReference type="InterPro" id="IPR001482">
    <property type="entry name" value="T2SS/T4SS_dom"/>
</dbReference>
<comment type="caution">
    <text evidence="4">The sequence shown here is derived from an EMBL/GenBank/DDBJ whole genome shotgun (WGS) entry which is preliminary data.</text>
</comment>
<evidence type="ECO:0000256" key="2">
    <source>
        <dbReference type="SAM" id="MobiDB-lite"/>
    </source>
</evidence>
<gene>
    <name evidence="4" type="ORF">FHX68_1435</name>
</gene>
<protein>
    <submittedName>
        <fullName evidence="4">Pilus assembly protein CpaF</fullName>
    </submittedName>
</protein>
<dbReference type="NCBIfam" id="TIGR03819">
    <property type="entry name" value="heli_sec_ATPase"/>
    <property type="match status" value="1"/>
</dbReference>
<evidence type="ECO:0000256" key="1">
    <source>
        <dbReference type="ARBA" id="ARBA00006611"/>
    </source>
</evidence>
<feature type="region of interest" description="Disordered" evidence="2">
    <location>
        <begin position="53"/>
        <end position="90"/>
    </location>
</feature>
<dbReference type="Proteomes" id="UP000319804">
    <property type="component" value="Unassembled WGS sequence"/>
</dbReference>
<dbReference type="AlphaFoldDB" id="A0A4Y3UN16"/>
<dbReference type="Gene3D" id="3.30.450.90">
    <property type="match status" value="1"/>
</dbReference>
<comment type="similarity">
    <text evidence="1">Belongs to the GSP E family.</text>
</comment>
<sequence length="395" mass="41784">MRSAVLIASSPTGPIGELSTDAARGRFGRGPDAYRRGMSEAFVVSPRVPEAVRRAGPAPVPRRDAVAEAGARASTESPRRELRRRELPDHPALEPLRDVLSDPAVTDVFVNGTDGLFVDRGRGVEQVAGWRAGADELRTLAVALIGVGGRHLDDGTPLVDVRWEHGARVHAVLPPVACSGAAISIRLPDVDVPDLDELGRRGMFDAVTGARLESLVTKRANVLVTGATGAGKTTLLAALLGRVPASERIVTIEDVAELRISHPHHVRLEARQPNLEGAGAVPLARLVREALRMRPDRLVVGECRGEEVRELLMALNTGHDGGAGTVHAGSIRDLPARLDALGALAGLDDHATARQVVSAIGVVVHVERGTDGVRRIAGFARPVLEDGRLGVEVLT</sequence>
<organism evidence="4 5">
    <name type="scientific">Microbacterium lacticum</name>
    <dbReference type="NCBI Taxonomy" id="33885"/>
    <lineage>
        <taxon>Bacteria</taxon>
        <taxon>Bacillati</taxon>
        <taxon>Actinomycetota</taxon>
        <taxon>Actinomycetes</taxon>
        <taxon>Micrococcales</taxon>
        <taxon>Microbacteriaceae</taxon>
        <taxon>Microbacterium</taxon>
    </lineage>
</organism>
<evidence type="ECO:0000259" key="3">
    <source>
        <dbReference type="Pfam" id="PF00437"/>
    </source>
</evidence>
<evidence type="ECO:0000313" key="5">
    <source>
        <dbReference type="Proteomes" id="UP000319804"/>
    </source>
</evidence>
<dbReference type="InterPro" id="IPR027417">
    <property type="entry name" value="P-loop_NTPase"/>
</dbReference>
<reference evidence="4 5" key="1">
    <citation type="submission" date="2019-06" db="EMBL/GenBank/DDBJ databases">
        <title>Sequencing the genomes of 1000 actinobacteria strains.</title>
        <authorList>
            <person name="Klenk H.-P."/>
        </authorList>
    </citation>
    <scope>NUCLEOTIDE SEQUENCE [LARGE SCALE GENOMIC DNA]</scope>
    <source>
        <strain evidence="4 5">DSM 20427</strain>
    </source>
</reference>
<accession>A0A4Y3UN16</accession>
<dbReference type="InterPro" id="IPR022399">
    <property type="entry name" value="TadA-like_ATPase"/>
</dbReference>
<dbReference type="PANTHER" id="PTHR30486:SF6">
    <property type="entry name" value="TYPE IV PILUS RETRACTATION ATPASE PILT"/>
    <property type="match status" value="1"/>
</dbReference>
<dbReference type="SUPFAM" id="SSF52540">
    <property type="entry name" value="P-loop containing nucleoside triphosphate hydrolases"/>
    <property type="match status" value="1"/>
</dbReference>
<dbReference type="InterPro" id="IPR050921">
    <property type="entry name" value="T4SS_GSP_E_ATPase"/>
</dbReference>
<keyword evidence="5" id="KW-1185">Reference proteome</keyword>
<dbReference type="PANTHER" id="PTHR30486">
    <property type="entry name" value="TWITCHING MOTILITY PROTEIN PILT"/>
    <property type="match status" value="1"/>
</dbReference>
<feature type="compositionally biased region" description="Basic and acidic residues" evidence="2">
    <location>
        <begin position="77"/>
        <end position="90"/>
    </location>
</feature>
<name>A0A4Y3UN16_9MICO</name>
<proteinExistence type="inferred from homology"/>
<dbReference type="Pfam" id="PF00437">
    <property type="entry name" value="T2SSE"/>
    <property type="match status" value="1"/>
</dbReference>
<feature type="domain" description="Bacterial type II secretion system protein E" evidence="3">
    <location>
        <begin position="95"/>
        <end position="363"/>
    </location>
</feature>
<dbReference type="GO" id="GO:0016887">
    <property type="term" value="F:ATP hydrolysis activity"/>
    <property type="evidence" value="ECO:0007669"/>
    <property type="project" value="InterPro"/>
</dbReference>
<dbReference type="CDD" id="cd01130">
    <property type="entry name" value="VirB11-like_ATPase"/>
    <property type="match status" value="1"/>
</dbReference>